<accession>A0A940S2A3</accession>
<evidence type="ECO:0000256" key="2">
    <source>
        <dbReference type="ARBA" id="ARBA00005417"/>
    </source>
</evidence>
<dbReference type="PANTHER" id="PTHR43297:SF2">
    <property type="entry name" value="DIPEPTIDE TRANSPORT ATP-BINDING PROTEIN DPPD"/>
    <property type="match status" value="1"/>
</dbReference>
<dbReference type="AlphaFoldDB" id="A0A940S2A3"/>
<dbReference type="CDD" id="cd03257">
    <property type="entry name" value="ABC_NikE_OppD_transporters"/>
    <property type="match status" value="2"/>
</dbReference>
<dbReference type="Gene3D" id="3.40.50.300">
    <property type="entry name" value="P-loop containing nucleotide triphosphate hydrolases"/>
    <property type="match status" value="2"/>
</dbReference>
<evidence type="ECO:0000259" key="9">
    <source>
        <dbReference type="PROSITE" id="PS50893"/>
    </source>
</evidence>
<dbReference type="InterPro" id="IPR003593">
    <property type="entry name" value="AAA+_ATPase"/>
</dbReference>
<keyword evidence="4" id="KW-1003">Cell membrane</keyword>
<evidence type="ECO:0000256" key="5">
    <source>
        <dbReference type="ARBA" id="ARBA00022741"/>
    </source>
</evidence>
<feature type="domain" description="ABC transporter" evidence="9">
    <location>
        <begin position="279"/>
        <end position="529"/>
    </location>
</feature>
<evidence type="ECO:0000256" key="1">
    <source>
        <dbReference type="ARBA" id="ARBA00004417"/>
    </source>
</evidence>
<comment type="caution">
    <text evidence="10">The sequence shown here is derived from an EMBL/GenBank/DDBJ whole genome shotgun (WGS) entry which is preliminary data.</text>
</comment>
<protein>
    <submittedName>
        <fullName evidence="10">ABC transporter ATP-binding protein</fullName>
    </submittedName>
</protein>
<keyword evidence="11" id="KW-1185">Reference proteome</keyword>
<keyword evidence="6 10" id="KW-0067">ATP-binding</keyword>
<dbReference type="GO" id="GO:0016887">
    <property type="term" value="F:ATP hydrolysis activity"/>
    <property type="evidence" value="ECO:0007669"/>
    <property type="project" value="InterPro"/>
</dbReference>
<dbReference type="InterPro" id="IPR003439">
    <property type="entry name" value="ABC_transporter-like_ATP-bd"/>
</dbReference>
<dbReference type="PROSITE" id="PS50893">
    <property type="entry name" value="ABC_TRANSPORTER_2"/>
    <property type="match status" value="2"/>
</dbReference>
<dbReference type="SUPFAM" id="SSF52540">
    <property type="entry name" value="P-loop containing nucleoside triphosphate hydrolases"/>
    <property type="match status" value="2"/>
</dbReference>
<proteinExistence type="inferred from homology"/>
<dbReference type="Proteomes" id="UP000675940">
    <property type="component" value="Unassembled WGS sequence"/>
</dbReference>
<dbReference type="RefSeq" id="WP_209361821.1">
    <property type="nucleotide sequence ID" value="NZ_JAGISH010000008.1"/>
</dbReference>
<dbReference type="Pfam" id="PF08352">
    <property type="entry name" value="oligo_HPY"/>
    <property type="match status" value="2"/>
</dbReference>
<dbReference type="PROSITE" id="PS00211">
    <property type="entry name" value="ABC_TRANSPORTER_1"/>
    <property type="match status" value="1"/>
</dbReference>
<keyword evidence="5" id="KW-0547">Nucleotide-binding</keyword>
<dbReference type="NCBIfam" id="NF007739">
    <property type="entry name" value="PRK10419.1"/>
    <property type="match status" value="2"/>
</dbReference>
<dbReference type="PANTHER" id="PTHR43297">
    <property type="entry name" value="OLIGOPEPTIDE TRANSPORT ATP-BINDING PROTEIN APPD"/>
    <property type="match status" value="1"/>
</dbReference>
<keyword evidence="3" id="KW-0813">Transport</keyword>
<dbReference type="InterPro" id="IPR050388">
    <property type="entry name" value="ABC_Ni/Peptide_Import"/>
</dbReference>
<dbReference type="GO" id="GO:0015833">
    <property type="term" value="P:peptide transport"/>
    <property type="evidence" value="ECO:0007669"/>
    <property type="project" value="InterPro"/>
</dbReference>
<evidence type="ECO:0000313" key="11">
    <source>
        <dbReference type="Proteomes" id="UP000675940"/>
    </source>
</evidence>
<comment type="subcellular location">
    <subcellularLocation>
        <location evidence="1">Cell inner membrane</location>
        <topology evidence="1">Peripheral membrane protein</topology>
    </subcellularLocation>
</comment>
<dbReference type="EMBL" id="JAGISH010000008">
    <property type="protein sequence ID" value="MBP0483887.1"/>
    <property type="molecule type" value="Genomic_DNA"/>
</dbReference>
<evidence type="ECO:0000256" key="8">
    <source>
        <dbReference type="SAM" id="MobiDB-lite"/>
    </source>
</evidence>
<feature type="region of interest" description="Disordered" evidence="8">
    <location>
        <begin position="592"/>
        <end position="616"/>
    </location>
</feature>
<sequence length="616" mass="66968">MTRSPLLSVENLSLNFGSFNAVRDLSFDIARGETVALVGESGSGKSATALALLRLIEREGGSISGGRVRLHGTPELELSSLTDRQMQQVRGNRVSMIFQEPMTALNPVMPLGEQVAEVLRLHQGLDTGAARAAAREAFERVKIPEPERRLDQFPHELSGGLRQRVMIAMALACRPDLLIADEPTTALDVTTQAEILALIRELQEQIGTAVLFITHDMGVVAKIADRVVVLCRGDKVEEGPVEDVFLRPRAPYTQALMAATPKLGSGAPKPLHRAEAPVLAVEDLAVRFPVQRGLRPGAHLDYHAVNGVSLSIAPGETLGLVGESGCGKSTLARAVLRLVDPTAGRVHLNGREITRLETAELRGIRKEAQMVFQDPFASLNPRMAVRDLITEPAQIQSRMSRAERQALAEELLQKVGLEPDAANRFAHQFSGGQRQRLCIARALSVRPSLIVADEAVSALDVSVARQVTELMAKLQEEDRVSFLFISHDIAVVERVSHRVAVMWSGQIVETGPTEAVLHNPQHPYTRRLLAAVPVPDPARRDDRALDLPKLTPPKLLLPAQQTPARAEMVEVADGHFVAAHDRASAMLFGTPLQTPRENAHGSATSLPVSRSQLDRV</sequence>
<keyword evidence="7" id="KW-0472">Membrane</keyword>
<dbReference type="GO" id="GO:0005524">
    <property type="term" value="F:ATP binding"/>
    <property type="evidence" value="ECO:0007669"/>
    <property type="project" value="UniProtKB-KW"/>
</dbReference>
<dbReference type="InterPro" id="IPR013563">
    <property type="entry name" value="Oligopep_ABC_C"/>
</dbReference>
<dbReference type="InterPro" id="IPR027417">
    <property type="entry name" value="P-loop_NTPase"/>
</dbReference>
<dbReference type="Pfam" id="PF00005">
    <property type="entry name" value="ABC_tran"/>
    <property type="match status" value="2"/>
</dbReference>
<name>A0A940S2A3_9RHOB</name>
<gene>
    <name evidence="10" type="ORF">J5474_15495</name>
</gene>
<dbReference type="FunFam" id="3.40.50.300:FF:000016">
    <property type="entry name" value="Oligopeptide ABC transporter ATP-binding component"/>
    <property type="match status" value="2"/>
</dbReference>
<dbReference type="InterPro" id="IPR017871">
    <property type="entry name" value="ABC_transporter-like_CS"/>
</dbReference>
<dbReference type="SMART" id="SM00382">
    <property type="entry name" value="AAA"/>
    <property type="match status" value="2"/>
</dbReference>
<feature type="domain" description="ABC transporter" evidence="9">
    <location>
        <begin position="7"/>
        <end position="257"/>
    </location>
</feature>
<dbReference type="NCBIfam" id="NF008453">
    <property type="entry name" value="PRK11308.1"/>
    <property type="match status" value="2"/>
</dbReference>
<dbReference type="GO" id="GO:0005886">
    <property type="term" value="C:plasma membrane"/>
    <property type="evidence" value="ECO:0007669"/>
    <property type="project" value="UniProtKB-SubCell"/>
</dbReference>
<reference evidence="10" key="1">
    <citation type="submission" date="2021-03" db="EMBL/GenBank/DDBJ databases">
        <title>Sagittula salina sp. nov. strain M10.9X isolated from the marine waste.</title>
        <authorList>
            <person name="Satari L."/>
            <person name="Molina-Menor E."/>
            <person name="Vidal-Verdu A."/>
            <person name="Pascual J."/>
            <person name="Pereto J."/>
            <person name="Porcar M."/>
        </authorList>
    </citation>
    <scope>NUCLEOTIDE SEQUENCE</scope>
    <source>
        <strain evidence="10">M10.9X</strain>
    </source>
</reference>
<dbReference type="GO" id="GO:0055085">
    <property type="term" value="P:transmembrane transport"/>
    <property type="evidence" value="ECO:0007669"/>
    <property type="project" value="UniProtKB-ARBA"/>
</dbReference>
<comment type="similarity">
    <text evidence="2">Belongs to the ABC transporter superfamily.</text>
</comment>
<evidence type="ECO:0000256" key="6">
    <source>
        <dbReference type="ARBA" id="ARBA00022840"/>
    </source>
</evidence>
<evidence type="ECO:0000256" key="3">
    <source>
        <dbReference type="ARBA" id="ARBA00022448"/>
    </source>
</evidence>
<evidence type="ECO:0000313" key="10">
    <source>
        <dbReference type="EMBL" id="MBP0483887.1"/>
    </source>
</evidence>
<evidence type="ECO:0000256" key="4">
    <source>
        <dbReference type="ARBA" id="ARBA00022475"/>
    </source>
</evidence>
<evidence type="ECO:0000256" key="7">
    <source>
        <dbReference type="ARBA" id="ARBA00023136"/>
    </source>
</evidence>
<organism evidence="10 11">
    <name type="scientific">Sagittula salina</name>
    <dbReference type="NCBI Taxonomy" id="2820268"/>
    <lineage>
        <taxon>Bacteria</taxon>
        <taxon>Pseudomonadati</taxon>
        <taxon>Pseudomonadota</taxon>
        <taxon>Alphaproteobacteria</taxon>
        <taxon>Rhodobacterales</taxon>
        <taxon>Roseobacteraceae</taxon>
        <taxon>Sagittula</taxon>
    </lineage>
</organism>